<evidence type="ECO:0000313" key="1">
    <source>
        <dbReference type="EMBL" id="ATV58369.1"/>
    </source>
</evidence>
<dbReference type="Proteomes" id="UP000230056">
    <property type="component" value="Chromosome"/>
</dbReference>
<organism evidence="1 2">
    <name type="scientific">Fusobacterium pseudoperiodonticum</name>
    <dbReference type="NCBI Taxonomy" id="2663009"/>
    <lineage>
        <taxon>Bacteria</taxon>
        <taxon>Fusobacteriati</taxon>
        <taxon>Fusobacteriota</taxon>
        <taxon>Fusobacteriia</taxon>
        <taxon>Fusobacteriales</taxon>
        <taxon>Fusobacteriaceae</taxon>
        <taxon>Fusobacterium</taxon>
    </lineage>
</organism>
<proteinExistence type="predicted"/>
<dbReference type="AlphaFoldDB" id="A0A2D3NSJ2"/>
<evidence type="ECO:0000313" key="2">
    <source>
        <dbReference type="Proteomes" id="UP000230056"/>
    </source>
</evidence>
<gene>
    <name evidence="1" type="ORF">CTM72_00605</name>
</gene>
<protein>
    <submittedName>
        <fullName evidence="1">Uncharacterized protein</fullName>
    </submittedName>
</protein>
<reference evidence="1 2" key="1">
    <citation type="submission" date="2017-11" db="EMBL/GenBank/DDBJ databases">
        <title>Genome sequencing of Fusobacterium periodonticum KCOM 1261.</title>
        <authorList>
            <person name="Kook J.-K."/>
            <person name="Park S.-N."/>
            <person name="Lim Y.K."/>
        </authorList>
    </citation>
    <scope>NUCLEOTIDE SEQUENCE [LARGE SCALE GENOMIC DNA]</scope>
    <source>
        <strain evidence="1 2">KCOM 1261</strain>
    </source>
</reference>
<dbReference type="RefSeq" id="WP_100024101.1">
    <property type="nucleotide sequence ID" value="NZ_CP024699.1"/>
</dbReference>
<accession>A0A2D3NSJ2</accession>
<dbReference type="EMBL" id="CP024699">
    <property type="protein sequence ID" value="ATV58369.1"/>
    <property type="molecule type" value="Genomic_DNA"/>
</dbReference>
<name>A0A2D3NSJ2_9FUSO</name>
<sequence>MGLFGGGNKVAKPFQSNNKLVEIITSYDPDSRGLTWTEVIEKEVEKRYLYRNVETISFGGDNNVLVKYKDLKVRSEEEVAEIRRQLRKEAGLE</sequence>